<accession>A0ABQ5KFM9</accession>
<feature type="non-terminal residue" evidence="2">
    <location>
        <position position="148"/>
    </location>
</feature>
<keyword evidence="3" id="KW-1185">Reference proteome</keyword>
<reference evidence="2" key="1">
    <citation type="submission" date="2022-03" db="EMBL/GenBank/DDBJ databases">
        <title>Draft genome sequence of Aduncisulcus paluster, a free-living microaerophilic Fornicata.</title>
        <authorList>
            <person name="Yuyama I."/>
            <person name="Kume K."/>
            <person name="Tamura T."/>
            <person name="Inagaki Y."/>
            <person name="Hashimoto T."/>
        </authorList>
    </citation>
    <scope>NUCLEOTIDE SEQUENCE</scope>
    <source>
        <strain evidence="2">NY0171</strain>
    </source>
</reference>
<evidence type="ECO:0000313" key="2">
    <source>
        <dbReference type="EMBL" id="GKT31324.1"/>
    </source>
</evidence>
<feature type="compositionally biased region" description="Basic and acidic residues" evidence="1">
    <location>
        <begin position="103"/>
        <end position="126"/>
    </location>
</feature>
<organism evidence="2 3">
    <name type="scientific">Aduncisulcus paluster</name>
    <dbReference type="NCBI Taxonomy" id="2918883"/>
    <lineage>
        <taxon>Eukaryota</taxon>
        <taxon>Metamonada</taxon>
        <taxon>Carpediemonas-like organisms</taxon>
        <taxon>Aduncisulcus</taxon>
    </lineage>
</organism>
<dbReference type="Proteomes" id="UP001057375">
    <property type="component" value="Unassembled WGS sequence"/>
</dbReference>
<feature type="non-terminal residue" evidence="2">
    <location>
        <position position="1"/>
    </location>
</feature>
<name>A0ABQ5KFM9_9EUKA</name>
<feature type="compositionally biased region" description="Basic and acidic residues" evidence="1">
    <location>
        <begin position="1"/>
        <end position="24"/>
    </location>
</feature>
<gene>
    <name evidence="2" type="ORF">ADUPG1_001971</name>
</gene>
<protein>
    <submittedName>
        <fullName evidence="2">Uncharacterized protein</fullName>
    </submittedName>
</protein>
<sequence length="148" mass="17062">SRSWMIRRDPLSSIDPREQKKPDGTADSDSSKTSPDDLSSIVPLLLTSDDDFTRLDTHMHRKGLLDEEQKTGDLGSGSPSTGEGSGGEQGPESSRENRKKRKEQKEDEKKRKMKEKEKKEREKEKLRRRLLREEWWESSSEDSLDSED</sequence>
<feature type="compositionally biased region" description="Basic and acidic residues" evidence="1">
    <location>
        <begin position="60"/>
        <end position="71"/>
    </location>
</feature>
<feature type="region of interest" description="Disordered" evidence="1">
    <location>
        <begin position="1"/>
        <end position="42"/>
    </location>
</feature>
<evidence type="ECO:0000256" key="1">
    <source>
        <dbReference type="SAM" id="MobiDB-lite"/>
    </source>
</evidence>
<evidence type="ECO:0000313" key="3">
    <source>
        <dbReference type="Proteomes" id="UP001057375"/>
    </source>
</evidence>
<proteinExistence type="predicted"/>
<comment type="caution">
    <text evidence="2">The sequence shown here is derived from an EMBL/GenBank/DDBJ whole genome shotgun (WGS) entry which is preliminary data.</text>
</comment>
<feature type="region of interest" description="Disordered" evidence="1">
    <location>
        <begin position="60"/>
        <end position="126"/>
    </location>
</feature>
<dbReference type="EMBL" id="BQXS01002038">
    <property type="protein sequence ID" value="GKT31324.1"/>
    <property type="molecule type" value="Genomic_DNA"/>
</dbReference>
<feature type="compositionally biased region" description="Polar residues" evidence="1">
    <location>
        <begin position="27"/>
        <end position="37"/>
    </location>
</feature>